<dbReference type="EMBL" id="CP002213">
    <property type="protein sequence ID" value="ADO57746.1"/>
    <property type="molecule type" value="Genomic_DNA"/>
</dbReference>
<name>E3E8N7_PAEPS</name>
<gene>
    <name evidence="1" type="ORF">PPSC2_17725</name>
</gene>
<evidence type="ECO:0000313" key="2">
    <source>
        <dbReference type="Proteomes" id="UP000006868"/>
    </source>
</evidence>
<dbReference type="HOGENOM" id="CLU_873900_0_0_9"/>
<dbReference type="PATRIC" id="fig|886882.15.peg.3789"/>
<sequence length="318" mass="37965">MKAYENFKEEMHKIELLYAGSVNSYWQNKLRNSERIEAGFIKENDPIYYEQGNNFRVTISSNKQEFDQLMKIELPQVLRETIFIRLISILENFFMDLIKELFATRKDLFQTNERIEYSQGEILSFDSLSSLHTNIINSECRRIQNQGIQKVSEYFKKKFKIDFNLSEVKLKKIVEMHDRRNILVHRIGKTDDIYRKKYKFEGYKLTVEKKYIVESFESINLFAEYIYGACEKLLKTDKNISSKDPRFSVEIVLRTLTTEYVPVLDRSFSFLCNEEILYLKDVIYRYHYDNSEKIHTIKMSGSPSQMKCLIDEFTKPIT</sequence>
<dbReference type="KEGG" id="ppm:PPSC2_17725"/>
<dbReference type="RefSeq" id="WP_013372326.1">
    <property type="nucleotide sequence ID" value="NC_014622.2"/>
</dbReference>
<reference evidence="1 2" key="1">
    <citation type="journal article" date="2011" name="J. Bacteriol.">
        <title>Complete genome sequence of Paenibacillus polymyxa SC2, a strain of plant growth-promoting Rhizobacterium with broad-spectrum antimicrobial activity.</title>
        <authorList>
            <person name="Ma M."/>
            <person name="Wang C."/>
            <person name="Ding Y."/>
            <person name="Li L."/>
            <person name="Shen D."/>
            <person name="Jiang X."/>
            <person name="Guan D."/>
            <person name="Cao F."/>
            <person name="Chen H."/>
            <person name="Feng R."/>
            <person name="Wang X."/>
            <person name="Ge Y."/>
            <person name="Yao L."/>
            <person name="Bing X."/>
            <person name="Yang X."/>
            <person name="Li J."/>
            <person name="Du B."/>
        </authorList>
    </citation>
    <scope>NUCLEOTIDE SEQUENCE [LARGE SCALE GENOMIC DNA]</scope>
    <source>
        <strain evidence="1 2">SC2</strain>
    </source>
</reference>
<dbReference type="Proteomes" id="UP000006868">
    <property type="component" value="Chromosome"/>
</dbReference>
<evidence type="ECO:0000313" key="1">
    <source>
        <dbReference type="EMBL" id="ADO57746.1"/>
    </source>
</evidence>
<organism evidence="1 2">
    <name type="scientific">Paenibacillus polymyxa (strain SC2)</name>
    <name type="common">Bacillus polymyxa</name>
    <dbReference type="NCBI Taxonomy" id="886882"/>
    <lineage>
        <taxon>Bacteria</taxon>
        <taxon>Bacillati</taxon>
        <taxon>Bacillota</taxon>
        <taxon>Bacilli</taxon>
        <taxon>Bacillales</taxon>
        <taxon>Paenibacillaceae</taxon>
        <taxon>Paenibacillus</taxon>
    </lineage>
</organism>
<dbReference type="AlphaFoldDB" id="E3E8N7"/>
<dbReference type="OrthoDB" id="1303783at2"/>
<accession>E3E8N7</accession>
<proteinExistence type="predicted"/>
<protein>
    <submittedName>
        <fullName evidence="1">Uncharacterized protein</fullName>
    </submittedName>
</protein>